<dbReference type="PANTHER" id="PTHR23011:SF28">
    <property type="entry name" value="CYCLIC NUCLEOTIDE-BINDING DOMAIN CONTAINING PROTEIN"/>
    <property type="match status" value="1"/>
</dbReference>
<dbReference type="Pfam" id="PF00027">
    <property type="entry name" value="cNMP_binding"/>
    <property type="match status" value="1"/>
</dbReference>
<dbReference type="InterPro" id="IPR014710">
    <property type="entry name" value="RmlC-like_jellyroll"/>
</dbReference>
<accession>A0ABR5SII3</accession>
<name>A0ABR5SII3_9BACT</name>
<dbReference type="PROSITE" id="PS50042">
    <property type="entry name" value="CNMP_BINDING_3"/>
    <property type="match status" value="1"/>
</dbReference>
<keyword evidence="3" id="KW-1185">Reference proteome</keyword>
<evidence type="ECO:0000313" key="2">
    <source>
        <dbReference type="EMBL" id="KWT88551.1"/>
    </source>
</evidence>
<dbReference type="PANTHER" id="PTHR23011">
    <property type="entry name" value="CYCLIC NUCLEOTIDE-BINDING DOMAIN CONTAINING PROTEIN"/>
    <property type="match status" value="1"/>
</dbReference>
<dbReference type="Proteomes" id="UP000060487">
    <property type="component" value="Unassembled WGS sequence"/>
</dbReference>
<sequence>MKKIAVTETYEDGQAIIKEGTHGEGTYVIMSGQVAIKIKIDNVVITITELEKGDIFGHMSLIDRQPRSASAVAVGQVKVGLFDKDYLDTEINKTSEDFRIILRALVDRLRSTTAKYTNLCIKHYKLTGSIE</sequence>
<dbReference type="RefSeq" id="WP_085051895.1">
    <property type="nucleotide sequence ID" value="NZ_LNQR01000041.1"/>
</dbReference>
<reference evidence="2 3" key="1">
    <citation type="submission" date="2015-11" db="EMBL/GenBank/DDBJ databases">
        <authorList>
            <person name="Lin W."/>
        </authorList>
    </citation>
    <scope>NUCLEOTIDE SEQUENCE [LARGE SCALE GENOMIC DNA]</scope>
    <source>
        <strain evidence="2 3">HCH-1</strain>
    </source>
</reference>
<dbReference type="InterPro" id="IPR018490">
    <property type="entry name" value="cNMP-bd_dom_sf"/>
</dbReference>
<dbReference type="Gene3D" id="2.60.120.10">
    <property type="entry name" value="Jelly Rolls"/>
    <property type="match status" value="1"/>
</dbReference>
<proteinExistence type="predicted"/>
<dbReference type="PRINTS" id="PR00103">
    <property type="entry name" value="CAMPKINASE"/>
</dbReference>
<comment type="caution">
    <text evidence="2">The sequence shown here is derived from an EMBL/GenBank/DDBJ whole genome shotgun (WGS) entry which is preliminary data.</text>
</comment>
<dbReference type="CDD" id="cd00038">
    <property type="entry name" value="CAP_ED"/>
    <property type="match status" value="1"/>
</dbReference>
<dbReference type="SMART" id="SM00100">
    <property type="entry name" value="cNMP"/>
    <property type="match status" value="1"/>
</dbReference>
<dbReference type="EMBL" id="LNQR01000041">
    <property type="protein sequence ID" value="KWT88551.1"/>
    <property type="molecule type" value="Genomic_DNA"/>
</dbReference>
<gene>
    <name evidence="2" type="ORF">ASN18_1253</name>
</gene>
<organism evidence="2 3">
    <name type="scientific">Candidatus Magnetominusculus xianensis</name>
    <dbReference type="NCBI Taxonomy" id="1748249"/>
    <lineage>
        <taxon>Bacteria</taxon>
        <taxon>Pseudomonadati</taxon>
        <taxon>Nitrospirota</taxon>
        <taxon>Nitrospiria</taxon>
        <taxon>Nitrospirales</taxon>
        <taxon>Nitrospiraceae</taxon>
        <taxon>Candidatus Magnetominusculus</taxon>
    </lineage>
</organism>
<evidence type="ECO:0000313" key="3">
    <source>
        <dbReference type="Proteomes" id="UP000060487"/>
    </source>
</evidence>
<dbReference type="SUPFAM" id="SSF51206">
    <property type="entry name" value="cAMP-binding domain-like"/>
    <property type="match status" value="1"/>
</dbReference>
<dbReference type="InterPro" id="IPR000595">
    <property type="entry name" value="cNMP-bd_dom"/>
</dbReference>
<evidence type="ECO:0000259" key="1">
    <source>
        <dbReference type="PROSITE" id="PS50042"/>
    </source>
</evidence>
<protein>
    <submittedName>
        <fullName evidence="2">cAMP regulatory protein</fullName>
    </submittedName>
</protein>
<feature type="domain" description="Cyclic nucleotide-binding" evidence="1">
    <location>
        <begin position="1"/>
        <end position="108"/>
    </location>
</feature>